<evidence type="ECO:0000313" key="6">
    <source>
        <dbReference type="Proteomes" id="UP001597180"/>
    </source>
</evidence>
<dbReference type="InterPro" id="IPR019885">
    <property type="entry name" value="Tscrpt_reg_HTH_AsnC-type_CS"/>
</dbReference>
<name>A0ABW3UPF3_9BACL</name>
<protein>
    <submittedName>
        <fullName evidence="5">Lrp/AsnC family transcriptional regulator</fullName>
    </submittedName>
</protein>
<dbReference type="InterPro" id="IPR000485">
    <property type="entry name" value="AsnC-type_HTH_dom"/>
</dbReference>
<dbReference type="Pfam" id="PF01037">
    <property type="entry name" value="AsnC_trans_reg"/>
    <property type="match status" value="1"/>
</dbReference>
<evidence type="ECO:0000259" key="4">
    <source>
        <dbReference type="PROSITE" id="PS50956"/>
    </source>
</evidence>
<sequence length="162" mass="18409">MIVDQQDAPIPSVVELDEYDRKILEALHDNGRISYTDLGRDIGLSRVAVQARISSLMEQGVIEKFTAVINPGRIGMSVSAFFNVDIEPQHLQEVAEKLSQETEVTSLYHMTGPSKLHMHGLFKDFQQMESFLVEKLYTMPGIMSVDCQMLIKRYKSRMGMKL</sequence>
<dbReference type="Proteomes" id="UP001597180">
    <property type="component" value="Unassembled WGS sequence"/>
</dbReference>
<dbReference type="RefSeq" id="WP_377740848.1">
    <property type="nucleotide sequence ID" value="NZ_BAABJG010000045.1"/>
</dbReference>
<dbReference type="SUPFAM" id="SSF46785">
    <property type="entry name" value="Winged helix' DNA-binding domain"/>
    <property type="match status" value="1"/>
</dbReference>
<dbReference type="InterPro" id="IPR019887">
    <property type="entry name" value="Tscrpt_reg_AsnC/Lrp_C"/>
</dbReference>
<dbReference type="PANTHER" id="PTHR30154:SF34">
    <property type="entry name" value="TRANSCRIPTIONAL REGULATOR AZLB"/>
    <property type="match status" value="1"/>
</dbReference>
<dbReference type="Pfam" id="PF13404">
    <property type="entry name" value="HTH_AsnC-type"/>
    <property type="match status" value="1"/>
</dbReference>
<dbReference type="SUPFAM" id="SSF54909">
    <property type="entry name" value="Dimeric alpha+beta barrel"/>
    <property type="match status" value="1"/>
</dbReference>
<dbReference type="EMBL" id="JBHTLU010000022">
    <property type="protein sequence ID" value="MFD1222179.1"/>
    <property type="molecule type" value="Genomic_DNA"/>
</dbReference>
<dbReference type="InterPro" id="IPR011008">
    <property type="entry name" value="Dimeric_a/b-barrel"/>
</dbReference>
<dbReference type="SMART" id="SM00344">
    <property type="entry name" value="HTH_ASNC"/>
    <property type="match status" value="1"/>
</dbReference>
<keyword evidence="2" id="KW-0238">DNA-binding</keyword>
<dbReference type="InterPro" id="IPR036388">
    <property type="entry name" value="WH-like_DNA-bd_sf"/>
</dbReference>
<dbReference type="InterPro" id="IPR011991">
    <property type="entry name" value="ArsR-like_HTH"/>
</dbReference>
<proteinExistence type="predicted"/>
<evidence type="ECO:0000313" key="5">
    <source>
        <dbReference type="EMBL" id="MFD1222179.1"/>
    </source>
</evidence>
<dbReference type="PANTHER" id="PTHR30154">
    <property type="entry name" value="LEUCINE-RESPONSIVE REGULATORY PROTEIN"/>
    <property type="match status" value="1"/>
</dbReference>
<dbReference type="InterPro" id="IPR019888">
    <property type="entry name" value="Tscrpt_reg_AsnC-like"/>
</dbReference>
<dbReference type="InterPro" id="IPR036390">
    <property type="entry name" value="WH_DNA-bd_sf"/>
</dbReference>
<dbReference type="PRINTS" id="PR00033">
    <property type="entry name" value="HTHASNC"/>
</dbReference>
<keyword evidence="1" id="KW-0805">Transcription regulation</keyword>
<feature type="domain" description="HTH asnC-type" evidence="4">
    <location>
        <begin position="16"/>
        <end position="77"/>
    </location>
</feature>
<evidence type="ECO:0000256" key="1">
    <source>
        <dbReference type="ARBA" id="ARBA00023015"/>
    </source>
</evidence>
<comment type="caution">
    <text evidence="5">The sequence shown here is derived from an EMBL/GenBank/DDBJ whole genome shotgun (WGS) entry which is preliminary data.</text>
</comment>
<evidence type="ECO:0000256" key="3">
    <source>
        <dbReference type="ARBA" id="ARBA00023163"/>
    </source>
</evidence>
<reference evidence="6" key="1">
    <citation type="journal article" date="2019" name="Int. J. Syst. Evol. Microbiol.">
        <title>The Global Catalogue of Microorganisms (GCM) 10K type strain sequencing project: providing services to taxonomists for standard genome sequencing and annotation.</title>
        <authorList>
            <consortium name="The Broad Institute Genomics Platform"/>
            <consortium name="The Broad Institute Genome Sequencing Center for Infectious Disease"/>
            <person name="Wu L."/>
            <person name="Ma J."/>
        </authorList>
    </citation>
    <scope>NUCLEOTIDE SEQUENCE [LARGE SCALE GENOMIC DNA]</scope>
    <source>
        <strain evidence="6">CCUG 53270</strain>
    </source>
</reference>
<dbReference type="Gene3D" id="1.10.10.10">
    <property type="entry name" value="Winged helix-like DNA-binding domain superfamily/Winged helix DNA-binding domain"/>
    <property type="match status" value="1"/>
</dbReference>
<dbReference type="Gene3D" id="3.30.70.920">
    <property type="match status" value="1"/>
</dbReference>
<gene>
    <name evidence="5" type="ORF">ACFQ4B_18830</name>
</gene>
<organism evidence="5 6">
    <name type="scientific">Paenibacillus vulneris</name>
    <dbReference type="NCBI Taxonomy" id="1133364"/>
    <lineage>
        <taxon>Bacteria</taxon>
        <taxon>Bacillati</taxon>
        <taxon>Bacillota</taxon>
        <taxon>Bacilli</taxon>
        <taxon>Bacillales</taxon>
        <taxon>Paenibacillaceae</taxon>
        <taxon>Paenibacillus</taxon>
    </lineage>
</organism>
<dbReference type="CDD" id="cd00090">
    <property type="entry name" value="HTH_ARSR"/>
    <property type="match status" value="1"/>
</dbReference>
<accession>A0ABW3UPF3</accession>
<dbReference type="PROSITE" id="PS00519">
    <property type="entry name" value="HTH_ASNC_1"/>
    <property type="match status" value="1"/>
</dbReference>
<keyword evidence="3" id="KW-0804">Transcription</keyword>
<evidence type="ECO:0000256" key="2">
    <source>
        <dbReference type="ARBA" id="ARBA00023125"/>
    </source>
</evidence>
<keyword evidence="6" id="KW-1185">Reference proteome</keyword>
<dbReference type="PROSITE" id="PS50956">
    <property type="entry name" value="HTH_ASNC_2"/>
    <property type="match status" value="1"/>
</dbReference>